<feature type="region of interest" description="Disordered" evidence="10">
    <location>
        <begin position="63"/>
        <end position="236"/>
    </location>
</feature>
<feature type="compositionally biased region" description="Basic and acidic residues" evidence="10">
    <location>
        <begin position="160"/>
        <end position="203"/>
    </location>
</feature>
<comment type="similarity">
    <text evidence="2">Belongs to the TonB family.</text>
</comment>
<evidence type="ECO:0000256" key="2">
    <source>
        <dbReference type="ARBA" id="ARBA00006555"/>
    </source>
</evidence>
<dbReference type="GO" id="GO:0055085">
    <property type="term" value="P:transmembrane transport"/>
    <property type="evidence" value="ECO:0007669"/>
    <property type="project" value="InterPro"/>
</dbReference>
<keyword evidence="7" id="KW-0653">Protein transport</keyword>
<dbReference type="Gene3D" id="3.30.1150.10">
    <property type="match status" value="1"/>
</dbReference>
<feature type="compositionally biased region" description="Acidic residues" evidence="10">
    <location>
        <begin position="86"/>
        <end position="109"/>
    </location>
</feature>
<dbReference type="SUPFAM" id="SSF74653">
    <property type="entry name" value="TolA/TonB C-terminal domain"/>
    <property type="match status" value="1"/>
</dbReference>
<dbReference type="PANTHER" id="PTHR33446">
    <property type="entry name" value="PROTEIN TONB-RELATED"/>
    <property type="match status" value="1"/>
</dbReference>
<feature type="compositionally biased region" description="Pro residues" evidence="10">
    <location>
        <begin position="110"/>
        <end position="131"/>
    </location>
</feature>
<evidence type="ECO:0000256" key="1">
    <source>
        <dbReference type="ARBA" id="ARBA00004383"/>
    </source>
</evidence>
<dbReference type="NCBIfam" id="TIGR01352">
    <property type="entry name" value="tonB_Cterm"/>
    <property type="match status" value="1"/>
</dbReference>
<dbReference type="RefSeq" id="WP_183754423.1">
    <property type="nucleotide sequence ID" value="NZ_JACICC010000010.1"/>
</dbReference>
<feature type="domain" description="TonB C-terminal" evidence="12">
    <location>
        <begin position="238"/>
        <end position="329"/>
    </location>
</feature>
<evidence type="ECO:0000256" key="9">
    <source>
        <dbReference type="ARBA" id="ARBA00023136"/>
    </source>
</evidence>
<feature type="transmembrane region" description="Helical" evidence="11">
    <location>
        <begin position="20"/>
        <end position="38"/>
    </location>
</feature>
<evidence type="ECO:0000256" key="10">
    <source>
        <dbReference type="SAM" id="MobiDB-lite"/>
    </source>
</evidence>
<keyword evidence="14" id="KW-1185">Reference proteome</keyword>
<dbReference type="InterPro" id="IPR006260">
    <property type="entry name" value="TonB/TolA_C"/>
</dbReference>
<evidence type="ECO:0000256" key="3">
    <source>
        <dbReference type="ARBA" id="ARBA00022448"/>
    </source>
</evidence>
<evidence type="ECO:0000313" key="13">
    <source>
        <dbReference type="EMBL" id="MBB3811021.1"/>
    </source>
</evidence>
<reference evidence="13 14" key="1">
    <citation type="submission" date="2020-08" db="EMBL/GenBank/DDBJ databases">
        <title>Genomic Encyclopedia of Type Strains, Phase IV (KMG-IV): sequencing the most valuable type-strain genomes for metagenomic binning, comparative biology and taxonomic classification.</title>
        <authorList>
            <person name="Goeker M."/>
        </authorList>
    </citation>
    <scope>NUCLEOTIDE SEQUENCE [LARGE SCALE GENOMIC DNA]</scope>
    <source>
        <strain evidence="13 14">DSM 28760</strain>
    </source>
</reference>
<evidence type="ECO:0000259" key="12">
    <source>
        <dbReference type="PROSITE" id="PS52015"/>
    </source>
</evidence>
<protein>
    <submittedName>
        <fullName evidence="13">Protein TonB</fullName>
    </submittedName>
</protein>
<dbReference type="InterPro" id="IPR037682">
    <property type="entry name" value="TonB_C"/>
</dbReference>
<dbReference type="EMBL" id="JACICC010000010">
    <property type="protein sequence ID" value="MBB3811021.1"/>
    <property type="molecule type" value="Genomic_DNA"/>
</dbReference>
<comment type="subcellular location">
    <subcellularLocation>
        <location evidence="1">Cell inner membrane</location>
        <topology evidence="1">Single-pass membrane protein</topology>
        <orientation evidence="1">Periplasmic side</orientation>
    </subcellularLocation>
</comment>
<keyword evidence="8 11" id="KW-1133">Transmembrane helix</keyword>
<gene>
    <name evidence="13" type="ORF">FHS81_003132</name>
</gene>
<evidence type="ECO:0000256" key="8">
    <source>
        <dbReference type="ARBA" id="ARBA00022989"/>
    </source>
</evidence>
<name>A0A7W5Z7P8_9HYPH</name>
<dbReference type="PROSITE" id="PS52015">
    <property type="entry name" value="TONB_CTD"/>
    <property type="match status" value="1"/>
</dbReference>
<feature type="compositionally biased region" description="Low complexity" evidence="10">
    <location>
        <begin position="209"/>
        <end position="236"/>
    </location>
</feature>
<evidence type="ECO:0000256" key="4">
    <source>
        <dbReference type="ARBA" id="ARBA00022475"/>
    </source>
</evidence>
<dbReference type="InterPro" id="IPR051045">
    <property type="entry name" value="TonB-dependent_transducer"/>
</dbReference>
<sequence length="329" mass="35391">MTVSTFHYDDGPDRNALLRWGLAAVFVVAVHGGLVALVDSWNRTEAPAGEPPPAMMIDLMPAGAPEVASDDADPGPLAEQAPPMEDLPEVDDAPPIEDVQPEPEPEIIPEPEPIPEPVPEPLPEPLPPEPIEPLEPELIETPPVPDAAVSLPPPPPPRPVIEEKPEPKPEPKREAKPKPKPEPKKQQEKPKVQPRRNSDRPQADRTTAPPSSRGQPGPRSAAPSAGSGMASLSAAPPSWRSSLMAHINRHKRYPAAARVRGDQGVARVQFVIDRSGRVLSYRLVGGTGSPLLDQEAQATIQRASPFPPFPDSLPGGRMSITVPLRFDLR</sequence>
<evidence type="ECO:0000256" key="6">
    <source>
        <dbReference type="ARBA" id="ARBA00022692"/>
    </source>
</evidence>
<dbReference type="GO" id="GO:0005886">
    <property type="term" value="C:plasma membrane"/>
    <property type="evidence" value="ECO:0007669"/>
    <property type="project" value="UniProtKB-SubCell"/>
</dbReference>
<dbReference type="Proteomes" id="UP000537592">
    <property type="component" value="Unassembled WGS sequence"/>
</dbReference>
<evidence type="ECO:0000256" key="7">
    <source>
        <dbReference type="ARBA" id="ARBA00022927"/>
    </source>
</evidence>
<keyword evidence="9 11" id="KW-0472">Membrane</keyword>
<accession>A0A7W5Z7P8</accession>
<comment type="caution">
    <text evidence="13">The sequence shown here is derived from an EMBL/GenBank/DDBJ whole genome shotgun (WGS) entry which is preliminary data.</text>
</comment>
<evidence type="ECO:0000256" key="5">
    <source>
        <dbReference type="ARBA" id="ARBA00022519"/>
    </source>
</evidence>
<keyword evidence="6 11" id="KW-0812">Transmembrane</keyword>
<dbReference type="PRINTS" id="PR01217">
    <property type="entry name" value="PRICHEXTENSN"/>
</dbReference>
<organism evidence="13 14">
    <name type="scientific">Pseudochelatococcus contaminans</name>
    <dbReference type="NCBI Taxonomy" id="1538103"/>
    <lineage>
        <taxon>Bacteria</taxon>
        <taxon>Pseudomonadati</taxon>
        <taxon>Pseudomonadota</taxon>
        <taxon>Alphaproteobacteria</taxon>
        <taxon>Hyphomicrobiales</taxon>
        <taxon>Chelatococcaceae</taxon>
        <taxon>Pseudochelatococcus</taxon>
    </lineage>
</organism>
<dbReference type="PANTHER" id="PTHR33446:SF13">
    <property type="entry name" value="TONB PROTEIN"/>
    <property type="match status" value="1"/>
</dbReference>
<keyword evidence="3" id="KW-0813">Transport</keyword>
<evidence type="ECO:0000256" key="11">
    <source>
        <dbReference type="SAM" id="Phobius"/>
    </source>
</evidence>
<dbReference type="Pfam" id="PF03544">
    <property type="entry name" value="TonB_C"/>
    <property type="match status" value="1"/>
</dbReference>
<dbReference type="GO" id="GO:0015031">
    <property type="term" value="P:protein transport"/>
    <property type="evidence" value="ECO:0007669"/>
    <property type="project" value="UniProtKB-KW"/>
</dbReference>
<keyword evidence="4" id="KW-1003">Cell membrane</keyword>
<proteinExistence type="inferred from homology"/>
<dbReference type="AlphaFoldDB" id="A0A7W5Z7P8"/>
<keyword evidence="5" id="KW-0997">Cell inner membrane</keyword>
<evidence type="ECO:0000313" key="14">
    <source>
        <dbReference type="Proteomes" id="UP000537592"/>
    </source>
</evidence>